<comment type="catalytic activity">
    <reaction evidence="8">
        <text>O-acetyl-L-serine + hydrogen sulfide = L-cysteine + acetate</text>
        <dbReference type="Rhea" id="RHEA:14829"/>
        <dbReference type="ChEBI" id="CHEBI:29919"/>
        <dbReference type="ChEBI" id="CHEBI:30089"/>
        <dbReference type="ChEBI" id="CHEBI:35235"/>
        <dbReference type="ChEBI" id="CHEBI:58340"/>
        <dbReference type="EC" id="2.5.1.47"/>
    </reaction>
</comment>
<dbReference type="InterPro" id="IPR036052">
    <property type="entry name" value="TrpB-like_PALP_sf"/>
</dbReference>
<dbReference type="EMBL" id="CP000851">
    <property type="protein sequence ID" value="ABV88964.1"/>
    <property type="molecule type" value="Genomic_DNA"/>
</dbReference>
<dbReference type="CDD" id="cd01561">
    <property type="entry name" value="CBS_like"/>
    <property type="match status" value="1"/>
</dbReference>
<dbReference type="eggNOG" id="COG0031">
    <property type="taxonomic scope" value="Bacteria"/>
</dbReference>
<evidence type="ECO:0000256" key="6">
    <source>
        <dbReference type="ARBA" id="ARBA00022898"/>
    </source>
</evidence>
<name>A8H8S7_SHEPA</name>
<keyword evidence="7" id="KW-0809">Transit peptide</keyword>
<dbReference type="InterPro" id="IPR050214">
    <property type="entry name" value="Cys_Synth/Cystath_Beta-Synth"/>
</dbReference>
<reference evidence="10 11" key="1">
    <citation type="submission" date="2007-10" db="EMBL/GenBank/DDBJ databases">
        <title>Complete sequence of Shewanella pealeana ATCC 700345.</title>
        <authorList>
            <consortium name="US DOE Joint Genome Institute"/>
            <person name="Copeland A."/>
            <person name="Lucas S."/>
            <person name="Lapidus A."/>
            <person name="Barry K."/>
            <person name="Glavina del Rio T."/>
            <person name="Dalin E."/>
            <person name="Tice H."/>
            <person name="Pitluck S."/>
            <person name="Chertkov O."/>
            <person name="Brettin T."/>
            <person name="Bruce D."/>
            <person name="Detter J.C."/>
            <person name="Han C."/>
            <person name="Schmutz J."/>
            <person name="Larimer F."/>
            <person name="Land M."/>
            <person name="Hauser L."/>
            <person name="Kyrpides N."/>
            <person name="Kim E."/>
            <person name="Zhao J.-S.Z."/>
            <person name="Manno D."/>
            <person name="Hawari J."/>
            <person name="Richardson P."/>
        </authorList>
    </citation>
    <scope>NUCLEOTIDE SEQUENCE [LARGE SCALE GENOMIC DNA]</scope>
    <source>
        <strain evidence="11">ATCC 700345 / ANG-SQ1</strain>
    </source>
</reference>
<sequence length="370" mass="39865">MSASSFSSNSERPLPATDGIANNITELIGNTDLLRINSLSDLTGCEILLKCEQQNPGGSIKDRAALQMVQDAIAEGKLTPGMTIVEGTAGNTGIGLALVAKALGFKMLVVMPRGQAREKELMITLFDAELKLVDACPFADPDHFYHTAKRLGEANDNYWWADQFENISNSKAHFIHTGPEIWQQTQGKIDALVSVAGTGGTIAGNSRYLSEQNPQLQTWLVDPDGSGIYAYLKDGKYSASGSSFTEGIGIMRLVENFRQAKIDKAITLPDLDLVAIARHVQEHDGIVLGSSAALNVAGALYAAAKMGQGKTIVTFYCDLPERSACKLYNEQFLTDKGFSGDSEAIAAMFARYQAESASKVVSVDARDRLE</sequence>
<evidence type="ECO:0000256" key="4">
    <source>
        <dbReference type="ARBA" id="ARBA00022605"/>
    </source>
</evidence>
<gene>
    <name evidence="10" type="ordered locus">Spea_3653</name>
</gene>
<evidence type="ECO:0000256" key="2">
    <source>
        <dbReference type="ARBA" id="ARBA00004962"/>
    </source>
</evidence>
<organism evidence="10 11">
    <name type="scientific">Shewanella pealeana (strain ATCC 700345 / ANG-SQ1)</name>
    <dbReference type="NCBI Taxonomy" id="398579"/>
    <lineage>
        <taxon>Bacteria</taxon>
        <taxon>Pseudomonadati</taxon>
        <taxon>Pseudomonadota</taxon>
        <taxon>Gammaproteobacteria</taxon>
        <taxon>Alteromonadales</taxon>
        <taxon>Shewanellaceae</taxon>
        <taxon>Shewanella</taxon>
    </lineage>
</organism>
<dbReference type="Pfam" id="PF00291">
    <property type="entry name" value="PALP"/>
    <property type="match status" value="1"/>
</dbReference>
<comment type="pathway">
    <text evidence="2">Amino-acid biosynthesis; L-cysteine biosynthesis; L-cysteine from L-serine: step 2/2.</text>
</comment>
<keyword evidence="6" id="KW-0663">Pyridoxal phosphate</keyword>
<evidence type="ECO:0000256" key="8">
    <source>
        <dbReference type="ARBA" id="ARBA00047931"/>
    </source>
</evidence>
<dbReference type="SUPFAM" id="SSF53686">
    <property type="entry name" value="Tryptophan synthase beta subunit-like PLP-dependent enzymes"/>
    <property type="match status" value="1"/>
</dbReference>
<evidence type="ECO:0000256" key="7">
    <source>
        <dbReference type="ARBA" id="ARBA00022946"/>
    </source>
</evidence>
<dbReference type="FunFam" id="3.40.50.1100:FF:000011">
    <property type="entry name" value="Cysteine synthase (o-acetylserine)"/>
    <property type="match status" value="1"/>
</dbReference>
<dbReference type="Proteomes" id="UP000002608">
    <property type="component" value="Chromosome"/>
</dbReference>
<comment type="cofactor">
    <cofactor evidence="1">
        <name>pyridoxal 5'-phosphate</name>
        <dbReference type="ChEBI" id="CHEBI:597326"/>
    </cofactor>
</comment>
<dbReference type="AlphaFoldDB" id="A8H8S7"/>
<dbReference type="GO" id="GO:0030170">
    <property type="term" value="F:pyridoxal phosphate binding"/>
    <property type="evidence" value="ECO:0007669"/>
    <property type="project" value="InterPro"/>
</dbReference>
<keyword evidence="11" id="KW-1185">Reference proteome</keyword>
<dbReference type="PROSITE" id="PS00901">
    <property type="entry name" value="CYS_SYNTHASE"/>
    <property type="match status" value="1"/>
</dbReference>
<dbReference type="RefSeq" id="WP_012156848.1">
    <property type="nucleotide sequence ID" value="NC_009901.1"/>
</dbReference>
<evidence type="ECO:0000259" key="9">
    <source>
        <dbReference type="Pfam" id="PF00291"/>
    </source>
</evidence>
<dbReference type="OrthoDB" id="9805733at2"/>
<evidence type="ECO:0000256" key="1">
    <source>
        <dbReference type="ARBA" id="ARBA00001933"/>
    </source>
</evidence>
<evidence type="ECO:0000256" key="5">
    <source>
        <dbReference type="ARBA" id="ARBA00022679"/>
    </source>
</evidence>
<keyword evidence="4" id="KW-0028">Amino-acid biosynthesis</keyword>
<evidence type="ECO:0000313" key="10">
    <source>
        <dbReference type="EMBL" id="ABV88964.1"/>
    </source>
</evidence>
<dbReference type="PANTHER" id="PTHR10314">
    <property type="entry name" value="CYSTATHIONINE BETA-SYNTHASE"/>
    <property type="match status" value="1"/>
</dbReference>
<dbReference type="InterPro" id="IPR001926">
    <property type="entry name" value="TrpB-like_PALP"/>
</dbReference>
<dbReference type="HOGENOM" id="CLU_021018_1_0_6"/>
<dbReference type="EC" id="2.5.1.47" evidence="3"/>
<evidence type="ECO:0000256" key="3">
    <source>
        <dbReference type="ARBA" id="ARBA00012681"/>
    </source>
</evidence>
<dbReference type="Gene3D" id="3.40.50.1100">
    <property type="match status" value="2"/>
</dbReference>
<protein>
    <recommendedName>
        <fullName evidence="3">cysteine synthase</fullName>
        <ecNumber evidence="3">2.5.1.47</ecNumber>
    </recommendedName>
</protein>
<dbReference type="PROSITE" id="PS00165">
    <property type="entry name" value="DEHYDRATASE_SER_THR"/>
    <property type="match status" value="1"/>
</dbReference>
<dbReference type="KEGG" id="spl:Spea_3653"/>
<keyword evidence="5" id="KW-0808">Transferase</keyword>
<dbReference type="GO" id="GO:0004124">
    <property type="term" value="F:cysteine synthase activity"/>
    <property type="evidence" value="ECO:0007669"/>
    <property type="project" value="UniProtKB-EC"/>
</dbReference>
<proteinExistence type="predicted"/>
<dbReference type="NCBIfam" id="NF007989">
    <property type="entry name" value="PRK10717.1"/>
    <property type="match status" value="1"/>
</dbReference>
<dbReference type="InterPro" id="IPR001216">
    <property type="entry name" value="P-phosphate_BS"/>
</dbReference>
<feature type="domain" description="Tryptophan synthase beta chain-like PALP" evidence="9">
    <location>
        <begin position="24"/>
        <end position="318"/>
    </location>
</feature>
<dbReference type="GO" id="GO:0006535">
    <property type="term" value="P:cysteine biosynthetic process from serine"/>
    <property type="evidence" value="ECO:0007669"/>
    <property type="project" value="InterPro"/>
</dbReference>
<accession>A8H8S7</accession>
<evidence type="ECO:0000313" key="11">
    <source>
        <dbReference type="Proteomes" id="UP000002608"/>
    </source>
</evidence>
<dbReference type="InterPro" id="IPR000634">
    <property type="entry name" value="Ser/Thr_deHydtase_PyrdxlP-BS"/>
</dbReference>
<dbReference type="STRING" id="398579.Spea_3653"/>